<proteinExistence type="predicted"/>
<organism evidence="13 14">
    <name type="scientific">Dactylonectria estremocensis</name>
    <dbReference type="NCBI Taxonomy" id="1079267"/>
    <lineage>
        <taxon>Eukaryota</taxon>
        <taxon>Fungi</taxon>
        <taxon>Dikarya</taxon>
        <taxon>Ascomycota</taxon>
        <taxon>Pezizomycotina</taxon>
        <taxon>Sordariomycetes</taxon>
        <taxon>Hypocreomycetidae</taxon>
        <taxon>Hypocreales</taxon>
        <taxon>Nectriaceae</taxon>
        <taxon>Dactylonectria</taxon>
    </lineage>
</organism>
<dbReference type="CDD" id="cd02440">
    <property type="entry name" value="AdoMet_MTases"/>
    <property type="match status" value="1"/>
</dbReference>
<dbReference type="CDD" id="cd00833">
    <property type="entry name" value="PKS"/>
    <property type="match status" value="1"/>
</dbReference>
<dbReference type="InterPro" id="IPR018201">
    <property type="entry name" value="Ketoacyl_synth_AS"/>
</dbReference>
<evidence type="ECO:0000256" key="7">
    <source>
        <dbReference type="ARBA" id="ARBA00023268"/>
    </source>
</evidence>
<dbReference type="PANTHER" id="PTHR43775:SF29">
    <property type="entry name" value="ASPERFURANONE POLYKETIDE SYNTHASE AFOG-RELATED"/>
    <property type="match status" value="1"/>
</dbReference>
<dbReference type="GO" id="GO:0016491">
    <property type="term" value="F:oxidoreductase activity"/>
    <property type="evidence" value="ECO:0007669"/>
    <property type="project" value="UniProtKB-KW"/>
</dbReference>
<feature type="domain" description="PKS/mFAS DH" evidence="12">
    <location>
        <begin position="937"/>
        <end position="1253"/>
    </location>
</feature>
<dbReference type="PROSITE" id="PS52019">
    <property type="entry name" value="PKS_MFAS_DH"/>
    <property type="match status" value="1"/>
</dbReference>
<evidence type="ECO:0000259" key="10">
    <source>
        <dbReference type="PROSITE" id="PS50075"/>
    </source>
</evidence>
<gene>
    <name evidence="13" type="ORF">B0J13DRAFT_636063</name>
</gene>
<dbReference type="Gene3D" id="1.10.1200.10">
    <property type="entry name" value="ACP-like"/>
    <property type="match status" value="1"/>
</dbReference>
<dbReference type="SMART" id="SM00823">
    <property type="entry name" value="PKS_PP"/>
    <property type="match status" value="1"/>
</dbReference>
<dbReference type="InterPro" id="IPR049551">
    <property type="entry name" value="PKS_DH_C"/>
</dbReference>
<dbReference type="Gene3D" id="3.10.129.110">
    <property type="entry name" value="Polyketide synthase dehydratase"/>
    <property type="match status" value="1"/>
</dbReference>
<comment type="caution">
    <text evidence="13">The sequence shown here is derived from an EMBL/GenBank/DDBJ whole genome shotgun (WGS) entry which is preliminary data.</text>
</comment>
<dbReference type="PROSITE" id="PS00012">
    <property type="entry name" value="PHOSPHOPANTETHEINE"/>
    <property type="match status" value="1"/>
</dbReference>
<evidence type="ECO:0000256" key="5">
    <source>
        <dbReference type="ARBA" id="ARBA00022857"/>
    </source>
</evidence>
<dbReference type="InterPro" id="IPR014031">
    <property type="entry name" value="Ketoacyl_synth_C"/>
</dbReference>
<dbReference type="SMART" id="SM00822">
    <property type="entry name" value="PKS_KR"/>
    <property type="match status" value="1"/>
</dbReference>
<dbReference type="InterPro" id="IPR009081">
    <property type="entry name" value="PP-bd_ACP"/>
</dbReference>
<feature type="region of interest" description="N-terminal hotdog fold" evidence="9">
    <location>
        <begin position="937"/>
        <end position="1074"/>
    </location>
</feature>
<dbReference type="GO" id="GO:0031177">
    <property type="term" value="F:phosphopantetheine binding"/>
    <property type="evidence" value="ECO:0007669"/>
    <property type="project" value="InterPro"/>
</dbReference>
<dbReference type="SUPFAM" id="SSF53335">
    <property type="entry name" value="S-adenosyl-L-methionine-dependent methyltransferases"/>
    <property type="match status" value="1"/>
</dbReference>
<dbReference type="SUPFAM" id="SSF47336">
    <property type="entry name" value="ACP-like"/>
    <property type="match status" value="1"/>
</dbReference>
<dbReference type="InterPro" id="IPR036291">
    <property type="entry name" value="NAD(P)-bd_dom_sf"/>
</dbReference>
<feature type="active site" description="Proton donor; for dehydratase activity" evidence="9">
    <location>
        <position position="1165"/>
    </location>
</feature>
<evidence type="ECO:0000256" key="2">
    <source>
        <dbReference type="ARBA" id="ARBA00022450"/>
    </source>
</evidence>
<dbReference type="InterPro" id="IPR011032">
    <property type="entry name" value="GroES-like_sf"/>
</dbReference>
<protein>
    <submittedName>
        <fullName evidence="13">Polyketide synthase</fullName>
    </submittedName>
</protein>
<dbReference type="Gene3D" id="3.40.50.150">
    <property type="entry name" value="Vaccinia Virus protein VP39"/>
    <property type="match status" value="1"/>
</dbReference>
<reference evidence="13" key="1">
    <citation type="journal article" date="2021" name="Nat. Commun.">
        <title>Genetic determinants of endophytism in the Arabidopsis root mycobiome.</title>
        <authorList>
            <person name="Mesny F."/>
            <person name="Miyauchi S."/>
            <person name="Thiergart T."/>
            <person name="Pickel B."/>
            <person name="Atanasova L."/>
            <person name="Karlsson M."/>
            <person name="Huettel B."/>
            <person name="Barry K.W."/>
            <person name="Haridas S."/>
            <person name="Chen C."/>
            <person name="Bauer D."/>
            <person name="Andreopoulos W."/>
            <person name="Pangilinan J."/>
            <person name="LaButti K."/>
            <person name="Riley R."/>
            <person name="Lipzen A."/>
            <person name="Clum A."/>
            <person name="Drula E."/>
            <person name="Henrissat B."/>
            <person name="Kohler A."/>
            <person name="Grigoriev I.V."/>
            <person name="Martin F.M."/>
            <person name="Hacquard S."/>
        </authorList>
    </citation>
    <scope>NUCLEOTIDE SEQUENCE</scope>
    <source>
        <strain evidence="13">MPI-CAGE-AT-0021</strain>
    </source>
</reference>
<dbReference type="GO" id="GO:0004315">
    <property type="term" value="F:3-oxoacyl-[acyl-carrier-protein] synthase activity"/>
    <property type="evidence" value="ECO:0007669"/>
    <property type="project" value="InterPro"/>
</dbReference>
<dbReference type="GO" id="GO:0030639">
    <property type="term" value="P:polyketide biosynthetic process"/>
    <property type="evidence" value="ECO:0007669"/>
    <property type="project" value="UniProtKB-ARBA"/>
</dbReference>
<feature type="active site" description="Proton acceptor; for dehydratase activity" evidence="9">
    <location>
        <position position="969"/>
    </location>
</feature>
<dbReference type="InterPro" id="IPR014043">
    <property type="entry name" value="Acyl_transferase_dom"/>
</dbReference>
<evidence type="ECO:0000256" key="9">
    <source>
        <dbReference type="PROSITE-ProRule" id="PRU01363"/>
    </source>
</evidence>
<dbReference type="InterPro" id="IPR020841">
    <property type="entry name" value="PKS_Beta-ketoAc_synthase_dom"/>
</dbReference>
<dbReference type="InterPro" id="IPR020843">
    <property type="entry name" value="ER"/>
</dbReference>
<dbReference type="CDD" id="cd05195">
    <property type="entry name" value="enoyl_red"/>
    <property type="match status" value="1"/>
</dbReference>
<dbReference type="Gene3D" id="3.40.50.720">
    <property type="entry name" value="NAD(P)-binding Rossmann-like Domain"/>
    <property type="match status" value="3"/>
</dbReference>
<feature type="domain" description="Carrier" evidence="10">
    <location>
        <begin position="2430"/>
        <end position="2507"/>
    </location>
</feature>
<dbReference type="InterPro" id="IPR016036">
    <property type="entry name" value="Malonyl_transacylase_ACP-bd"/>
</dbReference>
<evidence type="ECO:0000259" key="12">
    <source>
        <dbReference type="PROSITE" id="PS52019"/>
    </source>
</evidence>
<keyword evidence="8" id="KW-0012">Acyltransferase</keyword>
<dbReference type="SUPFAM" id="SSF55048">
    <property type="entry name" value="Probable ACP-binding domain of malonyl-CoA ACP transacylase"/>
    <property type="match status" value="1"/>
</dbReference>
<dbReference type="Gene3D" id="3.40.366.10">
    <property type="entry name" value="Malonyl-Coenzyme A Acyl Carrier Protein, domain 2"/>
    <property type="match status" value="1"/>
</dbReference>
<dbReference type="SUPFAM" id="SSF51735">
    <property type="entry name" value="NAD(P)-binding Rossmann-fold domains"/>
    <property type="match status" value="2"/>
</dbReference>
<evidence type="ECO:0000259" key="11">
    <source>
        <dbReference type="PROSITE" id="PS52004"/>
    </source>
</evidence>
<dbReference type="Pfam" id="PF23114">
    <property type="entry name" value="NAD-bd_HRPKS_sdrA"/>
    <property type="match status" value="1"/>
</dbReference>
<evidence type="ECO:0000256" key="4">
    <source>
        <dbReference type="ARBA" id="ARBA00022679"/>
    </source>
</evidence>
<dbReference type="PROSITE" id="PS50075">
    <property type="entry name" value="CARRIER"/>
    <property type="match status" value="1"/>
</dbReference>
<comment type="pathway">
    <text evidence="1">Secondary metabolite biosynthesis.</text>
</comment>
<evidence type="ECO:0000256" key="3">
    <source>
        <dbReference type="ARBA" id="ARBA00022553"/>
    </source>
</evidence>
<dbReference type="Proteomes" id="UP000717696">
    <property type="component" value="Unassembled WGS sequence"/>
</dbReference>
<dbReference type="InterPro" id="IPR014030">
    <property type="entry name" value="Ketoacyl_synth_N"/>
</dbReference>
<dbReference type="SMART" id="SM00827">
    <property type="entry name" value="PKS_AT"/>
    <property type="match status" value="1"/>
</dbReference>
<dbReference type="Gene3D" id="3.90.180.10">
    <property type="entry name" value="Medium-chain alcohol dehydrogenases, catalytic domain"/>
    <property type="match status" value="1"/>
</dbReference>
<dbReference type="InterPro" id="IPR020807">
    <property type="entry name" value="PKS_DH"/>
</dbReference>
<dbReference type="PROSITE" id="PS00606">
    <property type="entry name" value="KS3_1"/>
    <property type="match status" value="1"/>
</dbReference>
<sequence>MGDAIFNDKPLTNGYHDVPGITGDNGLEAIAIVGLSCRYPGSSNPQKLWTNLATGTSAWSKGPQKRFNMEAFYDPNNSTASVTNTNGGHFLDEDIAAFDAPFFGIHAVEAKAMDPQQRMMLEVAYESFENAGMTTEQLWSSNAGVYVGQWTSDYAEVLSRDTEYPATYHVTGSGPAITSNRISYQFNLQGPSLTVDTGCSSSLVALHLAVQSLRSKETEMAFVGGVNLLADPQRFTYQSKLKMFSADGKSFAFDHRANGYGRGEGCGGLVLKPLSKALRDGDNVRAIIRNTVLNQDGRTPGISVPSGEAQEKAIRKAYKDAGLDLSVDYVEAHGTGTAVGDPIEVEAIASALSKGRNPNNKLPIGSIKGNIGHTESAAGVAGLIKAVLMLEKGSIPPQVNFEKPNEKILINSELESRELNRISVNSFGYGGTNAHVIVENAKHLQRAVETQPASTVEVQPRVFIISGASENSCQSFATTLAEFVSLTSTSITDKRWMDRLAYTLNRRTKNRHRAIVVAETPEVLVSSLQAIAEKPVAASTGDKKTRIGFVFSGQGAQYFNMGRELINVWPEFTASLKRANLQLAKMGCTWNVFTELDRDAKETRLDEPRFGQPLSTAIQLALIDTLSALGIEPTAVAGHSSGEIAASYAAGYLSFENAMKVSYHRGRLTSELLDRETDLQGGMIAVGASSRVVDGYIASLGDDSERLTIACYNSPSSVTVSGDMPVIQELSKLLEEESVFNRVLRTRGAAYHSDQMRRIEDDYREALEGLEVETAETGVTMVSSLTGSPIGDAHELNEEYWCSNLVSPVYFEDALWGLCQADDGSSNVDMVLEIGPHSTLEGPVKQTIQTFEGDASGVKYVNTLKRKVSASKALLGCLGHLFSDGVDFDFHYANSGFEDEILTLMAEAPPYAFDHEQTYWHESRVSKEYTQRQFLPHELIGNLSADVNRLEPRWRRFLTLKELPWLQNHVIQGQCVFPAAGYLAMALEGMRRYKKMSEPAIEIEGYNFRSINIGKALVISQDSADEVCLSIRPEPRSARGSSSSWMEFRIFTVASGDSWNEHCRGLINVTTTDGNEAHNSKASDLASFQRDVKGAIDNSQQSVSPQKFYYLSRDIGLDWKSPFDNVVELKLGDSNSVGKVQCPDVGSETTSLGEPKYVVHPGTLDSALFHGLCSILLLKNGLKSPAVPTFIQDLYISAKFSEVQGSQLTCYSTRKEGHFTFDVGVSEGSGPNERVVVRAEGVTATQLPGDVILSSSRELVHQIQWVTYTEDMTPKHVGELCRSVVTQDSVAGHNKHLDARVLSHIQRAIKALPLSKVPEEHHRHWYDWMQSHATDRIDASKLGSHGLNQDLEGEAEAISRIGNNLTDILSGKTEPLALLQDGGLLSSLYSNERCQRCYSQMSAYVSELVKQKPGMKVIEIGAGTGSASEPMLKAMCPDGRRLISRYDFTDISPSFFETVKGRLADFSDVVNYRVLDVEQDPTTQGLEEGSYDLAIACNVIHATSSIGESLDRVRSLLRPGGVLLLMEITKDALYYNLVFGSLPGWWAGDKEGRRMSPLIPDSEWNTTLTSHGFNKPMATFKDYEESSGGTLSVFLATATPAYPNSLIHQVQVITDKSKTSEISGLVNTLSVSLGAQNVSSSDLMAPNASEGITVFPPEVCEAFIEDVNPKSWDSFKNRLLTSKAVLFITRGATRDCKRPRGAMLTGFARSFRIEHQDIRMVNIDFDLDTDVATCRELVAKVLKSPSFDLEQNDADVEHEFSEHQGQLYVPRAFQEKTIGNHVRDSNGQSKPEMASFVDNDRTLVAQTEVAGLLDTLRWKDDETVGPPGPDEIQIELRAASINFKDVLIAAGQLEGVTEMRNDCAGIVTHVGVNMMDRFRKGDRVCCYYSRSYTNRPRVHGDCCAVIPERLSFEEAASLPIVWATVYYSLIHKGRLAKSESVLIHSAAGAVGQAAIILAQHIGAEVFVTCGSADKRKFLTETYGISDDHIFSSRTTAFGKAIRDMTGKGGVDVVLNSLGGDVFRESCNTVAPYGRFVEIGRKEFLDDMLMPAKFLLKNITFAYVDLALLIDDNKPLVGQLLQNVMDLMSYGAIRPTSITTMPMSEIEAAFRHIQAGKHIGKVILKVEDGQQVKIVPPMPAPAQLKHDGAYLVIGGLGGLGKGIVRWMGAHGARRIIAVSRSGTCDDEAVAVIKDMRSQGISVEIERCDITSLPAVEALVKKIERGQNASPIRGVIQSAMVVKDTRFDNMGYDQWFATHRPKTKGTWNLYTALPKTIDFLVMMSSAVAISGNAGQTNYAGACTYQDALAHFLRTQGLPAYSINVGAVADSGFVAENPEVAAALRRKGFGTIATKEMLATLNYVLANTAAFQVDDCQCVIGLVPKGNEPGLRPGVWVNDSKFRHLSHRNNGSQESSDSGEVGEGISSAETAEEAVNLICEAIIQQLSKLLATPVKYLSEDRSLDDYGVDSLVAVELRNWIGAFLQANIPLLVLRKTSSIKELGGLVAKESRLVSVKLE</sequence>
<dbReference type="Pfam" id="PF08242">
    <property type="entry name" value="Methyltransf_12"/>
    <property type="match status" value="1"/>
</dbReference>
<dbReference type="SUPFAM" id="SSF50129">
    <property type="entry name" value="GroES-like"/>
    <property type="match status" value="1"/>
</dbReference>
<keyword evidence="3" id="KW-0597">Phosphoprotein</keyword>
<dbReference type="InterPro" id="IPR013968">
    <property type="entry name" value="PKS_KR"/>
</dbReference>
<keyword evidence="6" id="KW-0560">Oxidoreductase</keyword>
<dbReference type="Pfam" id="PF14765">
    <property type="entry name" value="PS-DH"/>
    <property type="match status" value="1"/>
</dbReference>
<dbReference type="InterPro" id="IPR042104">
    <property type="entry name" value="PKS_dehydratase_sf"/>
</dbReference>
<dbReference type="PROSITE" id="PS52004">
    <property type="entry name" value="KS3_2"/>
    <property type="match status" value="1"/>
</dbReference>
<dbReference type="InterPro" id="IPR032821">
    <property type="entry name" value="PKS_assoc"/>
</dbReference>
<dbReference type="InterPro" id="IPR006162">
    <property type="entry name" value="Ppantetheine_attach_site"/>
</dbReference>
<dbReference type="Pfam" id="PF08659">
    <property type="entry name" value="KR"/>
    <property type="match status" value="1"/>
</dbReference>
<dbReference type="SMART" id="SM00826">
    <property type="entry name" value="PKS_DH"/>
    <property type="match status" value="1"/>
</dbReference>
<dbReference type="InterPro" id="IPR050091">
    <property type="entry name" value="PKS_NRPS_Biosynth_Enz"/>
</dbReference>
<keyword evidence="2" id="KW-0596">Phosphopantetheine</keyword>
<dbReference type="InterPro" id="IPR001227">
    <property type="entry name" value="Ac_transferase_dom_sf"/>
</dbReference>
<dbReference type="OrthoDB" id="329835at2759"/>
<keyword evidence="5" id="KW-0521">NADP</keyword>
<dbReference type="SMART" id="SM00825">
    <property type="entry name" value="PKS_KS"/>
    <property type="match status" value="1"/>
</dbReference>
<dbReference type="Pfam" id="PF23297">
    <property type="entry name" value="ACP_SdgA_C"/>
    <property type="match status" value="1"/>
</dbReference>
<dbReference type="InterPro" id="IPR013217">
    <property type="entry name" value="Methyltransf_12"/>
</dbReference>
<keyword evidence="7" id="KW-0511">Multifunctional enzyme</keyword>
<dbReference type="GO" id="GO:0004312">
    <property type="term" value="F:fatty acid synthase activity"/>
    <property type="evidence" value="ECO:0007669"/>
    <property type="project" value="TreeGrafter"/>
</dbReference>
<evidence type="ECO:0000313" key="14">
    <source>
        <dbReference type="Proteomes" id="UP000717696"/>
    </source>
</evidence>
<dbReference type="Pfam" id="PF08240">
    <property type="entry name" value="ADH_N"/>
    <property type="match status" value="1"/>
</dbReference>
<dbReference type="InterPro" id="IPR029063">
    <property type="entry name" value="SAM-dependent_MTases_sf"/>
</dbReference>
<evidence type="ECO:0000313" key="13">
    <source>
        <dbReference type="EMBL" id="KAH7142598.1"/>
    </source>
</evidence>
<dbReference type="InterPro" id="IPR036736">
    <property type="entry name" value="ACP-like_sf"/>
</dbReference>
<dbReference type="Gene3D" id="3.30.70.3290">
    <property type="match status" value="1"/>
</dbReference>
<keyword evidence="4" id="KW-0808">Transferase</keyword>
<accession>A0A9P9ESA5</accession>
<dbReference type="InterPro" id="IPR020806">
    <property type="entry name" value="PKS_PP-bd"/>
</dbReference>
<name>A0A9P9ESA5_9HYPO</name>
<dbReference type="PANTHER" id="PTHR43775">
    <property type="entry name" value="FATTY ACID SYNTHASE"/>
    <property type="match status" value="1"/>
</dbReference>
<dbReference type="Pfam" id="PF00109">
    <property type="entry name" value="ketoacyl-synt"/>
    <property type="match status" value="1"/>
</dbReference>
<evidence type="ECO:0000256" key="1">
    <source>
        <dbReference type="ARBA" id="ARBA00005179"/>
    </source>
</evidence>
<dbReference type="Pfam" id="PF16197">
    <property type="entry name" value="KAsynt_C_assoc"/>
    <property type="match status" value="1"/>
</dbReference>
<dbReference type="Pfam" id="PF13602">
    <property type="entry name" value="ADH_zinc_N_2"/>
    <property type="match status" value="1"/>
</dbReference>
<feature type="region of interest" description="C-terminal hotdog fold" evidence="9">
    <location>
        <begin position="1099"/>
        <end position="1253"/>
    </location>
</feature>
<feature type="domain" description="Ketosynthase family 3 (KS3)" evidence="11">
    <location>
        <begin position="27"/>
        <end position="440"/>
    </location>
</feature>
<dbReference type="SUPFAM" id="SSF53901">
    <property type="entry name" value="Thiolase-like"/>
    <property type="match status" value="1"/>
</dbReference>
<dbReference type="Pfam" id="PF02801">
    <property type="entry name" value="Ketoacyl-synt_C"/>
    <property type="match status" value="1"/>
</dbReference>
<dbReference type="Pfam" id="PF00698">
    <property type="entry name" value="Acyl_transf_1"/>
    <property type="match status" value="1"/>
</dbReference>
<dbReference type="Gene3D" id="3.40.47.10">
    <property type="match status" value="1"/>
</dbReference>
<dbReference type="InterPro" id="IPR049552">
    <property type="entry name" value="PKS_DH_N"/>
</dbReference>
<keyword evidence="14" id="KW-1185">Reference proteome</keyword>
<evidence type="ECO:0000256" key="6">
    <source>
        <dbReference type="ARBA" id="ARBA00023002"/>
    </source>
</evidence>
<dbReference type="EMBL" id="JAGMUU010000011">
    <property type="protein sequence ID" value="KAH7142598.1"/>
    <property type="molecule type" value="Genomic_DNA"/>
</dbReference>
<dbReference type="InterPro" id="IPR049900">
    <property type="entry name" value="PKS_mFAS_DH"/>
</dbReference>
<evidence type="ECO:0000256" key="8">
    <source>
        <dbReference type="ARBA" id="ARBA00023315"/>
    </source>
</evidence>
<dbReference type="SMART" id="SM00829">
    <property type="entry name" value="PKS_ER"/>
    <property type="match status" value="1"/>
</dbReference>
<dbReference type="CDD" id="cd05274">
    <property type="entry name" value="KR_FAS_SDR_x"/>
    <property type="match status" value="1"/>
</dbReference>
<dbReference type="InterPro" id="IPR056501">
    <property type="entry name" value="NAD-bd_HRPKS_sdrA"/>
</dbReference>
<dbReference type="InterPro" id="IPR057326">
    <property type="entry name" value="KR_dom"/>
</dbReference>
<dbReference type="InterPro" id="IPR013154">
    <property type="entry name" value="ADH-like_N"/>
</dbReference>
<dbReference type="SUPFAM" id="SSF52151">
    <property type="entry name" value="FabD/lysophospholipase-like"/>
    <property type="match status" value="1"/>
</dbReference>
<dbReference type="GO" id="GO:0006633">
    <property type="term" value="P:fatty acid biosynthetic process"/>
    <property type="evidence" value="ECO:0007669"/>
    <property type="project" value="InterPro"/>
</dbReference>
<dbReference type="InterPro" id="IPR016035">
    <property type="entry name" value="Acyl_Trfase/lysoPLipase"/>
</dbReference>
<dbReference type="InterPro" id="IPR016039">
    <property type="entry name" value="Thiolase-like"/>
</dbReference>
<dbReference type="Pfam" id="PF21089">
    <property type="entry name" value="PKS_DH_N"/>
    <property type="match status" value="1"/>
</dbReference>